<dbReference type="SUPFAM" id="SSF53756">
    <property type="entry name" value="UDP-Glycosyltransferase/glycogen phosphorylase"/>
    <property type="match status" value="1"/>
</dbReference>
<dbReference type="GO" id="GO:0016757">
    <property type="term" value="F:glycosyltransferase activity"/>
    <property type="evidence" value="ECO:0007669"/>
    <property type="project" value="InterPro"/>
</dbReference>
<reference evidence="3 4" key="1">
    <citation type="journal article" date="2018" name="Arch. Microbiol.">
        <title>New insights into the metabolic potential of the phototrophic purple bacterium Rhodopila globiformis DSM 161(T) from its draft genome sequence and evidence for a vanadium-dependent nitrogenase.</title>
        <authorList>
            <person name="Imhoff J.F."/>
            <person name="Rahn T."/>
            <person name="Kunzel S."/>
            <person name="Neulinger S.C."/>
        </authorList>
    </citation>
    <scope>NUCLEOTIDE SEQUENCE [LARGE SCALE GENOMIC DNA]</scope>
    <source>
        <strain evidence="3 4">DSM 161</strain>
    </source>
</reference>
<dbReference type="Pfam" id="PF13579">
    <property type="entry name" value="Glyco_trans_4_4"/>
    <property type="match status" value="1"/>
</dbReference>
<dbReference type="EMBL" id="NHRY01000263">
    <property type="protein sequence ID" value="PPQ27016.1"/>
    <property type="molecule type" value="Genomic_DNA"/>
</dbReference>
<keyword evidence="4" id="KW-1185">Reference proteome</keyword>
<evidence type="ECO:0000313" key="3">
    <source>
        <dbReference type="EMBL" id="PPQ27016.1"/>
    </source>
</evidence>
<accession>A0A2S6MXC5</accession>
<evidence type="ECO:0000313" key="4">
    <source>
        <dbReference type="Proteomes" id="UP000239724"/>
    </source>
</evidence>
<dbReference type="Proteomes" id="UP000239724">
    <property type="component" value="Unassembled WGS sequence"/>
</dbReference>
<evidence type="ECO:0000259" key="2">
    <source>
        <dbReference type="Pfam" id="PF13579"/>
    </source>
</evidence>
<dbReference type="Gene3D" id="3.40.50.2000">
    <property type="entry name" value="Glycogen Phosphorylase B"/>
    <property type="match status" value="2"/>
</dbReference>
<dbReference type="AlphaFoldDB" id="A0A2S6MXC5"/>
<comment type="caution">
    <text evidence="3">The sequence shown here is derived from an EMBL/GenBank/DDBJ whole genome shotgun (WGS) entry which is preliminary data.</text>
</comment>
<protein>
    <submittedName>
        <fullName evidence="3">Glycosyltransferase family 1 protein</fullName>
    </submittedName>
</protein>
<sequence length="383" mass="41861">MKIIEITNVDFSLRHFLLPLMRAIRAAGHEVVGGCAEGPLLDSVRAEGFRVIPLPFVRRLSPLAHVRAFRSLVAILRAEKPDIVHAHMPISGFLARLAARVAGVPTVAYTCHGFLFNHRSSSLPRRALSFVMEWLAARVTDVFLTVSEAEARDARRLGIAARAEAVRNGRDPRVFRPDPVARARIRAELGVPQDRVVIIAVSRLVWHKGYPELAVAMRSVPEAELWVVGERLDSDRGPDMMALLRDAGLGYRLRLLGYRDDIPALLAAADIFTLPSRFEGLPMSVIEAMLTGLPVVATDVRGPDEQVRHEVTGLKVPAGDAAALGGAFARLVRDAALRARMGQAGRQRALDCYDEAKVLARTLDLLGLSVYPAALAVSRDRAP</sequence>
<dbReference type="InterPro" id="IPR050194">
    <property type="entry name" value="Glycosyltransferase_grp1"/>
</dbReference>
<dbReference type="InterPro" id="IPR001296">
    <property type="entry name" value="Glyco_trans_1"/>
</dbReference>
<dbReference type="Pfam" id="PF00534">
    <property type="entry name" value="Glycos_transf_1"/>
    <property type="match status" value="1"/>
</dbReference>
<dbReference type="InterPro" id="IPR028098">
    <property type="entry name" value="Glyco_trans_4-like_N"/>
</dbReference>
<dbReference type="OrthoDB" id="9790710at2"/>
<feature type="domain" description="Glycosyl transferase family 1" evidence="1">
    <location>
        <begin position="183"/>
        <end position="348"/>
    </location>
</feature>
<dbReference type="CDD" id="cd03808">
    <property type="entry name" value="GT4_CapM-like"/>
    <property type="match status" value="1"/>
</dbReference>
<name>A0A2S6MXC5_RHOGL</name>
<dbReference type="PANTHER" id="PTHR45947">
    <property type="entry name" value="SULFOQUINOVOSYL TRANSFERASE SQD2"/>
    <property type="match status" value="1"/>
</dbReference>
<evidence type="ECO:0000259" key="1">
    <source>
        <dbReference type="Pfam" id="PF00534"/>
    </source>
</evidence>
<dbReference type="RefSeq" id="WP_104522156.1">
    <property type="nucleotide sequence ID" value="NZ_NHRY01000263.1"/>
</dbReference>
<gene>
    <name evidence="3" type="ORF">CCS01_28165</name>
</gene>
<dbReference type="PANTHER" id="PTHR45947:SF3">
    <property type="entry name" value="SULFOQUINOVOSYL TRANSFERASE SQD2"/>
    <property type="match status" value="1"/>
</dbReference>
<proteinExistence type="predicted"/>
<feature type="domain" description="Glycosyltransferase subfamily 4-like N-terminal" evidence="2">
    <location>
        <begin position="18"/>
        <end position="169"/>
    </location>
</feature>
<keyword evidence="3" id="KW-0808">Transferase</keyword>
<organism evidence="3 4">
    <name type="scientific">Rhodopila globiformis</name>
    <name type="common">Rhodopseudomonas globiformis</name>
    <dbReference type="NCBI Taxonomy" id="1071"/>
    <lineage>
        <taxon>Bacteria</taxon>
        <taxon>Pseudomonadati</taxon>
        <taxon>Pseudomonadota</taxon>
        <taxon>Alphaproteobacteria</taxon>
        <taxon>Acetobacterales</taxon>
        <taxon>Acetobacteraceae</taxon>
        <taxon>Rhodopila</taxon>
    </lineage>
</organism>